<dbReference type="PANTHER" id="PTHR24064">
    <property type="entry name" value="SOLUTE CARRIER FAMILY 22 MEMBER"/>
    <property type="match status" value="1"/>
</dbReference>
<comment type="subcellular location">
    <subcellularLocation>
        <location evidence="1">Membrane</location>
        <topology evidence="1">Multi-pass membrane protein</topology>
    </subcellularLocation>
</comment>
<feature type="transmembrane region" description="Helical" evidence="6">
    <location>
        <begin position="396"/>
        <end position="416"/>
    </location>
</feature>
<feature type="transmembrane region" description="Helical" evidence="6">
    <location>
        <begin position="469"/>
        <end position="491"/>
    </location>
</feature>
<keyword evidence="3 6" id="KW-1133">Transmembrane helix</keyword>
<keyword evidence="9" id="KW-1185">Reference proteome</keyword>
<accession>A0ABQ8H9R6</accession>
<feature type="transmembrane region" description="Helical" evidence="6">
    <location>
        <begin position="227"/>
        <end position="247"/>
    </location>
</feature>
<dbReference type="PROSITE" id="PS50850">
    <property type="entry name" value="MFS"/>
    <property type="match status" value="1"/>
</dbReference>
<evidence type="ECO:0000259" key="7">
    <source>
        <dbReference type="PROSITE" id="PS50850"/>
    </source>
</evidence>
<feature type="transmembrane region" description="Helical" evidence="6">
    <location>
        <begin position="437"/>
        <end position="457"/>
    </location>
</feature>
<feature type="transmembrane region" description="Helical" evidence="6">
    <location>
        <begin position="52"/>
        <end position="74"/>
    </location>
</feature>
<sequence length="562" mass="62490">MEEEQQNQQIVETANTTTRRSSQHEVPETTKLELTVDEVIDRHVGSFGRSQFLHVFLVSLAWIFDSQSALVTIFSDAQPSSWKCNSADKLCNSAAMNGGNEHIRAVCGLKPGSWEWVGGHKSSTIAEWNLVCDRKFLAAIPASLFFLGSLLGSAVFGRLADKSLGRKKTVLVSCILTSATFFFTSLSPNIWIYSILRFTNGFARSGIGIACLVLSTEVVGRKWRGQVGQYGFFLFTVGFISLPLIAYPTRNNWRMLQRILAIFPMFYSIFLFPFVSESPRWLLVRGKNKEAIKILKRFARLNGKDLPTNLTLTDIKTNVGGETGTEESLWTTKWAAKRLITVMIAGFGIGFVYYGVQLNVENLNFSIYFTVAVNAIMEIPAVLIGTILLSFTSRRFLFSMSAFMAGVSCFLCIIFAKGSRRQAKETSKEPRGSWPQLSIEAFGFMAASTAYDILYIYCVELFPTNVRNIAVSFLRQTLMLGASVSPLLVALGRLSPSISFIIFGALSIVSGFLSFWLPETKDAPLFETLQQQGEEEKRRRLLPGDDSALELGTETKNTSPSI</sequence>
<dbReference type="SUPFAM" id="SSF103473">
    <property type="entry name" value="MFS general substrate transporter"/>
    <property type="match status" value="1"/>
</dbReference>
<feature type="transmembrane region" description="Helical" evidence="6">
    <location>
        <begin position="169"/>
        <end position="192"/>
    </location>
</feature>
<dbReference type="Gene3D" id="1.20.1250.20">
    <property type="entry name" value="MFS general substrate transporter like domains"/>
    <property type="match status" value="1"/>
</dbReference>
<evidence type="ECO:0000256" key="5">
    <source>
        <dbReference type="SAM" id="MobiDB-lite"/>
    </source>
</evidence>
<feature type="transmembrane region" description="Helical" evidence="6">
    <location>
        <begin position="136"/>
        <end position="157"/>
    </location>
</feature>
<proteinExistence type="predicted"/>
<dbReference type="InterPro" id="IPR005828">
    <property type="entry name" value="MFS_sugar_transport-like"/>
</dbReference>
<dbReference type="Proteomes" id="UP000827721">
    <property type="component" value="Unassembled WGS sequence"/>
</dbReference>
<evidence type="ECO:0000313" key="9">
    <source>
        <dbReference type="Proteomes" id="UP000827721"/>
    </source>
</evidence>
<dbReference type="EMBL" id="JAFEMO010000013">
    <property type="protein sequence ID" value="KAH7550654.1"/>
    <property type="molecule type" value="Genomic_DNA"/>
</dbReference>
<dbReference type="InterPro" id="IPR036259">
    <property type="entry name" value="MFS_trans_sf"/>
</dbReference>
<keyword evidence="4 6" id="KW-0472">Membrane</keyword>
<evidence type="ECO:0000256" key="6">
    <source>
        <dbReference type="SAM" id="Phobius"/>
    </source>
</evidence>
<organism evidence="8 9">
    <name type="scientific">Xanthoceras sorbifolium</name>
    <dbReference type="NCBI Taxonomy" id="99658"/>
    <lineage>
        <taxon>Eukaryota</taxon>
        <taxon>Viridiplantae</taxon>
        <taxon>Streptophyta</taxon>
        <taxon>Embryophyta</taxon>
        <taxon>Tracheophyta</taxon>
        <taxon>Spermatophyta</taxon>
        <taxon>Magnoliopsida</taxon>
        <taxon>eudicotyledons</taxon>
        <taxon>Gunneridae</taxon>
        <taxon>Pentapetalae</taxon>
        <taxon>rosids</taxon>
        <taxon>malvids</taxon>
        <taxon>Sapindales</taxon>
        <taxon>Sapindaceae</taxon>
        <taxon>Xanthoceroideae</taxon>
        <taxon>Xanthoceras</taxon>
    </lineage>
</organism>
<comment type="caution">
    <text evidence="8">The sequence shown here is derived from an EMBL/GenBank/DDBJ whole genome shotgun (WGS) entry which is preliminary data.</text>
</comment>
<evidence type="ECO:0000256" key="3">
    <source>
        <dbReference type="ARBA" id="ARBA00022989"/>
    </source>
</evidence>
<feature type="transmembrane region" description="Helical" evidence="6">
    <location>
        <begin position="259"/>
        <end position="276"/>
    </location>
</feature>
<feature type="compositionally biased region" description="Polar residues" evidence="5">
    <location>
        <begin position="1"/>
        <end position="20"/>
    </location>
</feature>
<gene>
    <name evidence="8" type="ORF">JRO89_XS13G0238900</name>
</gene>
<feature type="domain" description="Major facilitator superfamily (MFS) profile" evidence="7">
    <location>
        <begin position="54"/>
        <end position="522"/>
    </location>
</feature>
<feature type="region of interest" description="Disordered" evidence="5">
    <location>
        <begin position="1"/>
        <end position="28"/>
    </location>
</feature>
<feature type="region of interest" description="Disordered" evidence="5">
    <location>
        <begin position="531"/>
        <end position="562"/>
    </location>
</feature>
<dbReference type="Pfam" id="PF00083">
    <property type="entry name" value="Sugar_tr"/>
    <property type="match status" value="1"/>
</dbReference>
<evidence type="ECO:0000256" key="1">
    <source>
        <dbReference type="ARBA" id="ARBA00004141"/>
    </source>
</evidence>
<evidence type="ECO:0000256" key="4">
    <source>
        <dbReference type="ARBA" id="ARBA00023136"/>
    </source>
</evidence>
<keyword evidence="2 6" id="KW-0812">Transmembrane</keyword>
<reference evidence="8 9" key="1">
    <citation type="submission" date="2021-02" db="EMBL/GenBank/DDBJ databases">
        <title>Plant Genome Project.</title>
        <authorList>
            <person name="Zhang R.-G."/>
        </authorList>
    </citation>
    <scope>NUCLEOTIDE SEQUENCE [LARGE SCALE GENOMIC DNA]</scope>
    <source>
        <tissue evidence="8">Leaves</tissue>
    </source>
</reference>
<name>A0ABQ8H9R6_9ROSI</name>
<feature type="transmembrane region" description="Helical" evidence="6">
    <location>
        <begin position="498"/>
        <end position="517"/>
    </location>
</feature>
<evidence type="ECO:0000313" key="8">
    <source>
        <dbReference type="EMBL" id="KAH7550654.1"/>
    </source>
</evidence>
<feature type="transmembrane region" description="Helical" evidence="6">
    <location>
        <begin position="368"/>
        <end position="390"/>
    </location>
</feature>
<feature type="transmembrane region" description="Helical" evidence="6">
    <location>
        <begin position="339"/>
        <end position="356"/>
    </location>
</feature>
<protein>
    <recommendedName>
        <fullName evidence="7">Major facilitator superfamily (MFS) profile domain-containing protein</fullName>
    </recommendedName>
</protein>
<evidence type="ECO:0000256" key="2">
    <source>
        <dbReference type="ARBA" id="ARBA00022692"/>
    </source>
</evidence>
<dbReference type="InterPro" id="IPR020846">
    <property type="entry name" value="MFS_dom"/>
</dbReference>